<name>A0ACC3MN52_9PEZI</name>
<proteinExistence type="predicted"/>
<protein>
    <submittedName>
        <fullName evidence="1">Uncharacterized protein</fullName>
    </submittedName>
</protein>
<evidence type="ECO:0000313" key="2">
    <source>
        <dbReference type="Proteomes" id="UP001281147"/>
    </source>
</evidence>
<dbReference type="Proteomes" id="UP001281147">
    <property type="component" value="Unassembled WGS sequence"/>
</dbReference>
<keyword evidence="2" id="KW-1185">Reference proteome</keyword>
<gene>
    <name evidence="1" type="ORF">LTR37_016310</name>
</gene>
<organism evidence="1 2">
    <name type="scientific">Vermiconidia calcicola</name>
    <dbReference type="NCBI Taxonomy" id="1690605"/>
    <lineage>
        <taxon>Eukaryota</taxon>
        <taxon>Fungi</taxon>
        <taxon>Dikarya</taxon>
        <taxon>Ascomycota</taxon>
        <taxon>Pezizomycotina</taxon>
        <taxon>Dothideomycetes</taxon>
        <taxon>Dothideomycetidae</taxon>
        <taxon>Mycosphaerellales</taxon>
        <taxon>Extremaceae</taxon>
        <taxon>Vermiconidia</taxon>
    </lineage>
</organism>
<accession>A0ACC3MN52</accession>
<reference evidence="1" key="1">
    <citation type="submission" date="2023-07" db="EMBL/GenBank/DDBJ databases">
        <title>Black Yeasts Isolated from many extreme environments.</title>
        <authorList>
            <person name="Coleine C."/>
            <person name="Stajich J.E."/>
            <person name="Selbmann L."/>
        </authorList>
    </citation>
    <scope>NUCLEOTIDE SEQUENCE</scope>
    <source>
        <strain evidence="1">CCFEE 5714</strain>
    </source>
</reference>
<comment type="caution">
    <text evidence="1">The sequence shown here is derived from an EMBL/GenBank/DDBJ whole genome shotgun (WGS) entry which is preliminary data.</text>
</comment>
<evidence type="ECO:0000313" key="1">
    <source>
        <dbReference type="EMBL" id="KAK3699705.1"/>
    </source>
</evidence>
<dbReference type="EMBL" id="JAUTXU010000194">
    <property type="protein sequence ID" value="KAK3699705.1"/>
    <property type="molecule type" value="Genomic_DNA"/>
</dbReference>
<sequence length="447" mass="48952">MATTTTTTETCHQPASVKPSANKTADLTLNATFGKFQQPSSDEDYNHAVSLIQSKLDKFGPVNAVFTVNLGPNQPELLIDARHSPATISKLSSESQQPSDVSGKLHMRPHMIQRWVDGLMEARYSLSYGHVHLATGTPPRIGTKFVDGLTPFGAVHPKLDPEMIPKLPKPTENIAQMKRDLKDFGYGLLKNAITGDELKRLQVRLKEQAQGEADAGVGFFDGGENKPNQRVWNLPNKGQEFIDLLDHNPTFETFVPQFLGEDAYLFSYTANIAKPGNTPMNLHTDQITIQPPIRDVAFGLNFMFFLTDVTPELGGTLVMPASHKGNLAPDDPYDAHSDTLSAHGPAGTCMIFESRIWHATGSNTVPGSERPVIIVFFMRSFVRQQENWALSLRDDVLDGLSDKVKGYLGFRSVGTMGGVEGKTKDGTIVRKVESPIGVLRPKAVTSA</sequence>